<dbReference type="Pfam" id="PF01493">
    <property type="entry name" value="GXGXG"/>
    <property type="match status" value="1"/>
</dbReference>
<feature type="domain" description="Glutamate synthase alpha subunit C-terminal" evidence="1">
    <location>
        <begin position="1"/>
        <end position="56"/>
    </location>
</feature>
<accession>A0A382YKM3</accession>
<dbReference type="EMBL" id="UINC01176415">
    <property type="protein sequence ID" value="SVD83529.1"/>
    <property type="molecule type" value="Genomic_DNA"/>
</dbReference>
<reference evidence="2" key="1">
    <citation type="submission" date="2018-05" db="EMBL/GenBank/DDBJ databases">
        <authorList>
            <person name="Lanie J.A."/>
            <person name="Ng W.-L."/>
            <person name="Kazmierczak K.M."/>
            <person name="Andrzejewski T.M."/>
            <person name="Davidsen T.M."/>
            <person name="Wayne K.J."/>
            <person name="Tettelin H."/>
            <person name="Glass J.I."/>
            <person name="Rusch D."/>
            <person name="Podicherti R."/>
            <person name="Tsui H.-C.T."/>
            <person name="Winkler M.E."/>
        </authorList>
    </citation>
    <scope>NUCLEOTIDE SEQUENCE</scope>
</reference>
<organism evidence="2">
    <name type="scientific">marine metagenome</name>
    <dbReference type="NCBI Taxonomy" id="408172"/>
    <lineage>
        <taxon>unclassified sequences</taxon>
        <taxon>metagenomes</taxon>
        <taxon>ecological metagenomes</taxon>
    </lineage>
</organism>
<dbReference type="Gene3D" id="2.160.20.60">
    <property type="entry name" value="Glutamate synthase, alpha subunit, C-terminal domain"/>
    <property type="match status" value="1"/>
</dbReference>
<dbReference type="InterPro" id="IPR002489">
    <property type="entry name" value="Glu_synth_asu_C"/>
</dbReference>
<dbReference type="PANTHER" id="PTHR43100:SF1">
    <property type="entry name" value="GLUTAMATE SYNTHASE [NADPH] SMALL CHAIN"/>
    <property type="match status" value="1"/>
</dbReference>
<name>A0A382YKM3_9ZZZZ</name>
<sequence>CEYMTGGVVTALGRCGVNFGAGLTGGFAYVLDVDRDFVDLYNHDLIDIHRIKPESMEAHLHHLKELIRRHVELTESSWGFEILNDFRTFLPKFWVVKPKAAELGTLIESLSEAA</sequence>
<dbReference type="InterPro" id="IPR036485">
    <property type="entry name" value="Glu_synth_asu_C_sf"/>
</dbReference>
<protein>
    <recommendedName>
        <fullName evidence="1">Glutamate synthase alpha subunit C-terminal domain-containing protein</fullName>
    </recommendedName>
</protein>
<dbReference type="SUPFAM" id="SSF69336">
    <property type="entry name" value="Alpha subunit of glutamate synthase, C-terminal domain"/>
    <property type="match status" value="1"/>
</dbReference>
<gene>
    <name evidence="2" type="ORF">METZ01_LOCUS436383</name>
</gene>
<proteinExistence type="predicted"/>
<evidence type="ECO:0000259" key="1">
    <source>
        <dbReference type="Pfam" id="PF01493"/>
    </source>
</evidence>
<evidence type="ECO:0000313" key="2">
    <source>
        <dbReference type="EMBL" id="SVD83529.1"/>
    </source>
</evidence>
<dbReference type="GO" id="GO:0016491">
    <property type="term" value="F:oxidoreductase activity"/>
    <property type="evidence" value="ECO:0007669"/>
    <property type="project" value="InterPro"/>
</dbReference>
<feature type="non-terminal residue" evidence="2">
    <location>
        <position position="1"/>
    </location>
</feature>
<dbReference type="AlphaFoldDB" id="A0A382YKM3"/>
<dbReference type="InterPro" id="IPR051394">
    <property type="entry name" value="Glutamate_Synthase"/>
</dbReference>
<dbReference type="PANTHER" id="PTHR43100">
    <property type="entry name" value="GLUTAMATE SYNTHASE [NADPH] SMALL CHAIN"/>
    <property type="match status" value="1"/>
</dbReference>